<evidence type="ECO:0000313" key="3">
    <source>
        <dbReference type="Proteomes" id="UP000314294"/>
    </source>
</evidence>
<dbReference type="EMBL" id="SRLO01027721">
    <property type="protein sequence ID" value="TNN21484.1"/>
    <property type="molecule type" value="Genomic_DNA"/>
</dbReference>
<evidence type="ECO:0000256" key="1">
    <source>
        <dbReference type="SAM" id="MobiDB-lite"/>
    </source>
</evidence>
<protein>
    <submittedName>
        <fullName evidence="2">Uncharacterized protein</fullName>
    </submittedName>
</protein>
<name>A0A4Z2DY78_9TELE</name>
<comment type="caution">
    <text evidence="2">The sequence shown here is derived from an EMBL/GenBank/DDBJ whole genome shotgun (WGS) entry which is preliminary data.</text>
</comment>
<accession>A0A4Z2DY78</accession>
<keyword evidence="3" id="KW-1185">Reference proteome</keyword>
<sequence>MSEPPLIQKKRAACFLPRSGNAERRVNNNNDDDEAGKSQSHAPLPPAGGGRRRGGTPEARRGAFVLRGRSETLVSFQVKMEISRKLQERRRNL</sequence>
<proteinExistence type="predicted"/>
<gene>
    <name evidence="2" type="ORF">EYF80_068405</name>
</gene>
<feature type="region of interest" description="Disordered" evidence="1">
    <location>
        <begin position="1"/>
        <end position="60"/>
    </location>
</feature>
<dbReference type="Proteomes" id="UP000314294">
    <property type="component" value="Unassembled WGS sequence"/>
</dbReference>
<evidence type="ECO:0000313" key="2">
    <source>
        <dbReference type="EMBL" id="TNN21484.1"/>
    </source>
</evidence>
<dbReference type="AlphaFoldDB" id="A0A4Z2DY78"/>
<reference evidence="2 3" key="1">
    <citation type="submission" date="2019-03" db="EMBL/GenBank/DDBJ databases">
        <title>First draft genome of Liparis tanakae, snailfish: a comprehensive survey of snailfish specific genes.</title>
        <authorList>
            <person name="Kim W."/>
            <person name="Song I."/>
            <person name="Jeong J.-H."/>
            <person name="Kim D."/>
            <person name="Kim S."/>
            <person name="Ryu S."/>
            <person name="Song J.Y."/>
            <person name="Lee S.K."/>
        </authorList>
    </citation>
    <scope>NUCLEOTIDE SEQUENCE [LARGE SCALE GENOMIC DNA]</scope>
    <source>
        <tissue evidence="2">Muscle</tissue>
    </source>
</reference>
<organism evidence="2 3">
    <name type="scientific">Liparis tanakae</name>
    <name type="common">Tanaka's snailfish</name>
    <dbReference type="NCBI Taxonomy" id="230148"/>
    <lineage>
        <taxon>Eukaryota</taxon>
        <taxon>Metazoa</taxon>
        <taxon>Chordata</taxon>
        <taxon>Craniata</taxon>
        <taxon>Vertebrata</taxon>
        <taxon>Euteleostomi</taxon>
        <taxon>Actinopterygii</taxon>
        <taxon>Neopterygii</taxon>
        <taxon>Teleostei</taxon>
        <taxon>Neoteleostei</taxon>
        <taxon>Acanthomorphata</taxon>
        <taxon>Eupercaria</taxon>
        <taxon>Perciformes</taxon>
        <taxon>Cottioidei</taxon>
        <taxon>Cottales</taxon>
        <taxon>Liparidae</taxon>
        <taxon>Liparis</taxon>
    </lineage>
</organism>